<feature type="transmembrane region" description="Helical" evidence="8">
    <location>
        <begin position="232"/>
        <end position="252"/>
    </location>
</feature>
<feature type="transmembrane region" description="Helical" evidence="8">
    <location>
        <begin position="341"/>
        <end position="361"/>
    </location>
</feature>
<proteinExistence type="inferred from homology"/>
<evidence type="ECO:0000256" key="6">
    <source>
        <dbReference type="ARBA" id="ARBA00022989"/>
    </source>
</evidence>
<keyword evidence="10" id="KW-1185">Reference proteome</keyword>
<evidence type="ECO:0000256" key="3">
    <source>
        <dbReference type="ARBA" id="ARBA00022448"/>
    </source>
</evidence>
<dbReference type="InterPro" id="IPR002549">
    <property type="entry name" value="AI-2E-like"/>
</dbReference>
<name>A0A7X2NMF6_9CLOT</name>
<comment type="caution">
    <text evidence="9">The sequence shown here is derived from an EMBL/GenBank/DDBJ whole genome shotgun (WGS) entry which is preliminary data.</text>
</comment>
<feature type="transmembrane region" description="Helical" evidence="8">
    <location>
        <begin position="206"/>
        <end position="226"/>
    </location>
</feature>
<sequence>MELNHDTIKKLRGLILFTVVAVVAGINYRQLLGLTAALVRIAGPFILGGAIAFILNVPMRNIERHLPLEGRARGLKRPASLALTIFVVTGILFLVTFVVTPQLFSTFEILQSSVPAFFTSLRKEAEQLFANNAMILEQVNHLQVDWQQILKDMVEFLKTGAGSMLNTTFSAAVSIVSGVSSFLIGFIFAIYILLQKENLKRQTVKLLAAFLPAKAVARILEIAALTERTFSSFLTGQCLEAVILGTMFFVTLTVLRLPYALLIGVLIAFTALIPIFGAFVGLGVGAFLMLMVNPMDALIFTVTFLVLQQLEGNLIYPYVVGNSVGLPSIWVLVAVTVGGSIMGIVGMLVFIPFSSVLYALLRETVNVRLKGRLGMEKSEEAKAAVLKETKMHESKPEE</sequence>
<comment type="similarity">
    <text evidence="2">Belongs to the autoinducer-2 exporter (AI-2E) (TC 2.A.86) family.</text>
</comment>
<evidence type="ECO:0000256" key="1">
    <source>
        <dbReference type="ARBA" id="ARBA00004651"/>
    </source>
</evidence>
<protein>
    <submittedName>
        <fullName evidence="9">AI-2E family transporter</fullName>
    </submittedName>
</protein>
<gene>
    <name evidence="9" type="ORF">FYJ39_13725</name>
</gene>
<dbReference type="AlphaFoldDB" id="A0A7X2NMF6"/>
<evidence type="ECO:0000313" key="10">
    <source>
        <dbReference type="Proteomes" id="UP000429958"/>
    </source>
</evidence>
<evidence type="ECO:0000256" key="4">
    <source>
        <dbReference type="ARBA" id="ARBA00022475"/>
    </source>
</evidence>
<evidence type="ECO:0000256" key="8">
    <source>
        <dbReference type="SAM" id="Phobius"/>
    </source>
</evidence>
<feature type="transmembrane region" description="Helical" evidence="8">
    <location>
        <begin position="286"/>
        <end position="307"/>
    </location>
</feature>
<feature type="transmembrane region" description="Helical" evidence="8">
    <location>
        <begin position="314"/>
        <end position="335"/>
    </location>
</feature>
<evidence type="ECO:0000256" key="7">
    <source>
        <dbReference type="ARBA" id="ARBA00023136"/>
    </source>
</evidence>
<keyword evidence="6 8" id="KW-1133">Transmembrane helix</keyword>
<evidence type="ECO:0000256" key="2">
    <source>
        <dbReference type="ARBA" id="ARBA00009773"/>
    </source>
</evidence>
<keyword evidence="4" id="KW-1003">Cell membrane</keyword>
<reference evidence="9 10" key="1">
    <citation type="submission" date="2019-08" db="EMBL/GenBank/DDBJ databases">
        <title>In-depth cultivation of the pig gut microbiome towards novel bacterial diversity and tailored functional studies.</title>
        <authorList>
            <person name="Wylensek D."/>
            <person name="Hitch T.C.A."/>
            <person name="Clavel T."/>
        </authorList>
    </citation>
    <scope>NUCLEOTIDE SEQUENCE [LARGE SCALE GENOMIC DNA]</scope>
    <source>
        <strain evidence="9 10">WCA-389-WT-23D1</strain>
    </source>
</reference>
<feature type="transmembrane region" description="Helical" evidence="8">
    <location>
        <begin position="12"/>
        <end position="31"/>
    </location>
</feature>
<dbReference type="GO" id="GO:0005886">
    <property type="term" value="C:plasma membrane"/>
    <property type="evidence" value="ECO:0007669"/>
    <property type="project" value="UniProtKB-SubCell"/>
</dbReference>
<dbReference type="EMBL" id="VUMD01000012">
    <property type="protein sequence ID" value="MSS37606.1"/>
    <property type="molecule type" value="Genomic_DNA"/>
</dbReference>
<dbReference type="PANTHER" id="PTHR21716:SF53">
    <property type="entry name" value="PERMEASE PERM-RELATED"/>
    <property type="match status" value="1"/>
</dbReference>
<feature type="transmembrane region" description="Helical" evidence="8">
    <location>
        <begin position="79"/>
        <end position="99"/>
    </location>
</feature>
<keyword evidence="3" id="KW-0813">Transport</keyword>
<organism evidence="9 10">
    <name type="scientific">Clostridium porci</name>
    <dbReference type="NCBI Taxonomy" id="2605778"/>
    <lineage>
        <taxon>Bacteria</taxon>
        <taxon>Bacillati</taxon>
        <taxon>Bacillota</taxon>
        <taxon>Clostridia</taxon>
        <taxon>Eubacteriales</taxon>
        <taxon>Clostridiaceae</taxon>
        <taxon>Clostridium</taxon>
    </lineage>
</organism>
<dbReference type="GO" id="GO:0055085">
    <property type="term" value="P:transmembrane transport"/>
    <property type="evidence" value="ECO:0007669"/>
    <property type="project" value="TreeGrafter"/>
</dbReference>
<dbReference type="Proteomes" id="UP000429958">
    <property type="component" value="Unassembled WGS sequence"/>
</dbReference>
<feature type="transmembrane region" description="Helical" evidence="8">
    <location>
        <begin position="169"/>
        <end position="194"/>
    </location>
</feature>
<feature type="transmembrane region" description="Helical" evidence="8">
    <location>
        <begin position="37"/>
        <end position="58"/>
    </location>
</feature>
<evidence type="ECO:0000256" key="5">
    <source>
        <dbReference type="ARBA" id="ARBA00022692"/>
    </source>
</evidence>
<keyword evidence="5 8" id="KW-0812">Transmembrane</keyword>
<accession>A0A7X2NMF6</accession>
<feature type="transmembrane region" description="Helical" evidence="8">
    <location>
        <begin position="259"/>
        <end position="280"/>
    </location>
</feature>
<keyword evidence="7 8" id="KW-0472">Membrane</keyword>
<dbReference type="PANTHER" id="PTHR21716">
    <property type="entry name" value="TRANSMEMBRANE PROTEIN"/>
    <property type="match status" value="1"/>
</dbReference>
<evidence type="ECO:0000313" key="9">
    <source>
        <dbReference type="EMBL" id="MSS37606.1"/>
    </source>
</evidence>
<comment type="subcellular location">
    <subcellularLocation>
        <location evidence="1">Cell membrane</location>
        <topology evidence="1">Multi-pass membrane protein</topology>
    </subcellularLocation>
</comment>
<dbReference type="Pfam" id="PF01594">
    <property type="entry name" value="AI-2E_transport"/>
    <property type="match status" value="1"/>
</dbReference>